<evidence type="ECO:0000313" key="3">
    <source>
        <dbReference type="Proteomes" id="UP000244336"/>
    </source>
</evidence>
<dbReference type="Proteomes" id="UP000244336">
    <property type="component" value="Chromosome 2"/>
</dbReference>
<dbReference type="EMBL" id="CM009750">
    <property type="protein sequence ID" value="PUZ69199.1"/>
    <property type="molecule type" value="Genomic_DNA"/>
</dbReference>
<dbReference type="Gramene" id="PUZ69199">
    <property type="protein sequence ID" value="PUZ69199"/>
    <property type="gene ID" value="GQ55_2G089800"/>
</dbReference>
<accession>A0A2T7EN03</accession>
<reference evidence="2 3" key="1">
    <citation type="submission" date="2018-04" db="EMBL/GenBank/DDBJ databases">
        <title>WGS assembly of Panicum hallii var. hallii HAL2.</title>
        <authorList>
            <person name="Lovell J."/>
            <person name="Jenkins J."/>
            <person name="Lowry D."/>
            <person name="Mamidi S."/>
            <person name="Sreedasyam A."/>
            <person name="Weng X."/>
            <person name="Barry K."/>
            <person name="Bonette J."/>
            <person name="Campitelli B."/>
            <person name="Daum C."/>
            <person name="Gordon S."/>
            <person name="Gould B."/>
            <person name="Lipzen A."/>
            <person name="MacQueen A."/>
            <person name="Palacio-Mejia J."/>
            <person name="Plott C."/>
            <person name="Shakirov E."/>
            <person name="Shu S."/>
            <person name="Yoshinaga Y."/>
            <person name="Zane M."/>
            <person name="Rokhsar D."/>
            <person name="Grimwood J."/>
            <person name="Schmutz J."/>
            <person name="Juenger T."/>
        </authorList>
    </citation>
    <scope>NUCLEOTIDE SEQUENCE [LARGE SCALE GENOMIC DNA]</scope>
    <source>
        <strain evidence="3">cv. HAL2</strain>
    </source>
</reference>
<organism evidence="2 3">
    <name type="scientific">Panicum hallii var. hallii</name>
    <dbReference type="NCBI Taxonomy" id="1504633"/>
    <lineage>
        <taxon>Eukaryota</taxon>
        <taxon>Viridiplantae</taxon>
        <taxon>Streptophyta</taxon>
        <taxon>Embryophyta</taxon>
        <taxon>Tracheophyta</taxon>
        <taxon>Spermatophyta</taxon>
        <taxon>Magnoliopsida</taxon>
        <taxon>Liliopsida</taxon>
        <taxon>Poales</taxon>
        <taxon>Poaceae</taxon>
        <taxon>PACMAD clade</taxon>
        <taxon>Panicoideae</taxon>
        <taxon>Panicodae</taxon>
        <taxon>Paniceae</taxon>
        <taxon>Panicinae</taxon>
        <taxon>Panicum</taxon>
        <taxon>Panicum sect. Panicum</taxon>
    </lineage>
</organism>
<dbReference type="AlphaFoldDB" id="A0A2T7EN03"/>
<sequence>MLRPPAALSPPPLTASVVRPSACPLRVSPSLATAPASRAPSAARCCGLSPLPPAAPVSRALLEQPPAGRLTSMLAAGRRSASIMLAGRHGPSCSSARPGTTSLPSCRACANGAARRAAQPSPTNLSCHIGPGHIGPGPSRARPGPAGRSIWPTIYPMAM</sequence>
<feature type="compositionally biased region" description="Low complexity" evidence="1">
    <location>
        <begin position="128"/>
        <end position="148"/>
    </location>
</feature>
<feature type="region of interest" description="Disordered" evidence="1">
    <location>
        <begin position="120"/>
        <end position="148"/>
    </location>
</feature>
<evidence type="ECO:0000313" key="2">
    <source>
        <dbReference type="EMBL" id="PUZ69199.1"/>
    </source>
</evidence>
<evidence type="ECO:0000256" key="1">
    <source>
        <dbReference type="SAM" id="MobiDB-lite"/>
    </source>
</evidence>
<keyword evidence="3" id="KW-1185">Reference proteome</keyword>
<proteinExistence type="predicted"/>
<protein>
    <submittedName>
        <fullName evidence="2">Uncharacterized protein</fullName>
    </submittedName>
</protein>
<gene>
    <name evidence="2" type="ORF">GQ55_2G089800</name>
</gene>
<name>A0A2T7EN03_9POAL</name>